<dbReference type="EMBL" id="QZFU01000016">
    <property type="protein sequence ID" value="RJO76329.1"/>
    <property type="molecule type" value="Genomic_DNA"/>
</dbReference>
<dbReference type="PROSITE" id="PS51257">
    <property type="entry name" value="PROKAR_LIPOPROTEIN"/>
    <property type="match status" value="1"/>
</dbReference>
<feature type="chain" id="PRO_5017442060" description="DUF3558 domain-containing protein" evidence="1">
    <location>
        <begin position="21"/>
        <end position="215"/>
    </location>
</feature>
<accession>A0A3A4K5Q1</accession>
<evidence type="ECO:0000313" key="3">
    <source>
        <dbReference type="Proteomes" id="UP000266677"/>
    </source>
</evidence>
<proteinExistence type="predicted"/>
<organism evidence="2 3">
    <name type="scientific">Nocardia panacis</name>
    <dbReference type="NCBI Taxonomy" id="2340916"/>
    <lineage>
        <taxon>Bacteria</taxon>
        <taxon>Bacillati</taxon>
        <taxon>Actinomycetota</taxon>
        <taxon>Actinomycetes</taxon>
        <taxon>Mycobacteriales</taxon>
        <taxon>Nocardiaceae</taxon>
        <taxon>Nocardia</taxon>
    </lineage>
</organism>
<reference evidence="2 3" key="1">
    <citation type="submission" date="2018-09" db="EMBL/GenBank/DDBJ databases">
        <title>YIM PH21274 draft genome.</title>
        <authorList>
            <person name="Miao C."/>
        </authorList>
    </citation>
    <scope>NUCLEOTIDE SEQUENCE [LARGE SCALE GENOMIC DNA]</scope>
    <source>
        <strain evidence="2 3">YIM PH 21724</strain>
    </source>
</reference>
<evidence type="ECO:0000313" key="2">
    <source>
        <dbReference type="EMBL" id="RJO76329.1"/>
    </source>
</evidence>
<evidence type="ECO:0008006" key="4">
    <source>
        <dbReference type="Google" id="ProtNLM"/>
    </source>
</evidence>
<sequence>MRRLLTAALLACLLASSGCAAGKSDPARFEGMAKSCVALTYPVEAAVREFAGKLYSAEVSFEDVGARYAAVGTDAAGTTCFASYPGRAQPYQPIEIGEPRRRKLSLTFKMLLGPDPVAAVRRYFEVSREHDGGTQEAGIGEQSYSATRVTNELGEVVTAFRISNFFVAVSALGDNNGSRGGANYKSPVLFQNLKSGSELVAKALATHVDAVVAGR</sequence>
<name>A0A3A4K5Q1_9NOCA</name>
<keyword evidence="1" id="KW-0732">Signal</keyword>
<evidence type="ECO:0000256" key="1">
    <source>
        <dbReference type="SAM" id="SignalP"/>
    </source>
</evidence>
<comment type="caution">
    <text evidence="2">The sequence shown here is derived from an EMBL/GenBank/DDBJ whole genome shotgun (WGS) entry which is preliminary data.</text>
</comment>
<dbReference type="AlphaFoldDB" id="A0A3A4K5Q1"/>
<gene>
    <name evidence="2" type="ORF">D5S18_08240</name>
</gene>
<dbReference type="RefSeq" id="WP_120039258.1">
    <property type="nucleotide sequence ID" value="NZ_QZFU01000016.1"/>
</dbReference>
<keyword evidence="3" id="KW-1185">Reference proteome</keyword>
<protein>
    <recommendedName>
        <fullName evidence="4">DUF3558 domain-containing protein</fullName>
    </recommendedName>
</protein>
<feature type="signal peptide" evidence="1">
    <location>
        <begin position="1"/>
        <end position="20"/>
    </location>
</feature>
<dbReference type="Proteomes" id="UP000266677">
    <property type="component" value="Unassembled WGS sequence"/>
</dbReference>